<comment type="caution">
    <text evidence="1">The sequence shown here is derived from an EMBL/GenBank/DDBJ whole genome shotgun (WGS) entry which is preliminary data.</text>
</comment>
<sequence>MAVRPIFIPEKDGDYFVRTELVEFEWSPGLSSSQKQKNITKIHAEAKSSFGIERPLEISTKSLQKLGVELSAFNLSFTTKKYNKRYVVESAFQSSKVFLNGGPYTDLIDADPRAAKRDGRLKESGPLVEFRFFGRRWRLEPKTLFYDWLYINSLYQNMEFASEVLGYDAFTDIEFNPDKSINCQAYSAALFVSLCQRNLIEDAISSADSYDMIVTSKKSLGVFEVRAGQSKLL</sequence>
<reference evidence="1 2" key="1">
    <citation type="submission" date="2022-07" db="EMBL/GenBank/DDBJ databases">
        <title>Genome Analysis of Selected Gammaproteobacteria from Nigerian Food snails.</title>
        <authorList>
            <person name="Okafor A.C."/>
        </authorList>
    </citation>
    <scope>NUCLEOTIDE SEQUENCE [LARGE SCALE GENOMIC DNA]</scope>
    <source>
        <strain evidence="1 2">Awg 2</strain>
    </source>
</reference>
<dbReference type="InterPro" id="IPR053913">
    <property type="entry name" value="NADAR-DarT1"/>
</dbReference>
<protein>
    <submittedName>
        <fullName evidence="1">Uncharacterized protein</fullName>
    </submittedName>
</protein>
<name>A0ABT4Y6V1_METRE</name>
<evidence type="ECO:0000313" key="1">
    <source>
        <dbReference type="EMBL" id="MDA8484590.1"/>
    </source>
</evidence>
<dbReference type="EMBL" id="JANEWF010000018">
    <property type="protein sequence ID" value="MDA8484590.1"/>
    <property type="molecule type" value="Genomic_DNA"/>
</dbReference>
<dbReference type="RefSeq" id="WP_271471291.1">
    <property type="nucleotide sequence ID" value="NZ_JANEWF010000018.1"/>
</dbReference>
<organism evidence="1 2">
    <name type="scientific">Metapseudomonas resinovorans</name>
    <name type="common">Pseudomonas resinovorans</name>
    <dbReference type="NCBI Taxonomy" id="53412"/>
    <lineage>
        <taxon>Bacteria</taxon>
        <taxon>Pseudomonadati</taxon>
        <taxon>Pseudomonadota</taxon>
        <taxon>Gammaproteobacteria</taxon>
        <taxon>Pseudomonadales</taxon>
        <taxon>Pseudomonadaceae</taxon>
        <taxon>Metapseudomonas</taxon>
    </lineage>
</organism>
<accession>A0ABT4Y6V1</accession>
<gene>
    <name evidence="1" type="ORF">NNO07_16075</name>
</gene>
<proteinExistence type="predicted"/>
<dbReference type="Proteomes" id="UP001211689">
    <property type="component" value="Unassembled WGS sequence"/>
</dbReference>
<keyword evidence="2" id="KW-1185">Reference proteome</keyword>
<evidence type="ECO:0000313" key="2">
    <source>
        <dbReference type="Proteomes" id="UP001211689"/>
    </source>
</evidence>
<dbReference type="Pfam" id="PF22397">
    <property type="entry name" value="NADAR-DarT1"/>
    <property type="match status" value="1"/>
</dbReference>